<protein>
    <recommendedName>
        <fullName evidence="3">N-acetylmuramic acid 6-phosphate etherase</fullName>
        <shortName evidence="3">MurNAc-6-P etherase</shortName>
        <ecNumber evidence="3">4.2.1.126</ecNumber>
    </recommendedName>
    <alternativeName>
        <fullName evidence="3">N-acetylmuramic acid 6-phosphate hydrolase</fullName>
    </alternativeName>
    <alternativeName>
        <fullName evidence="3">N-acetylmuramic acid 6-phosphate lyase</fullName>
    </alternativeName>
</protein>
<dbReference type="NCBIfam" id="NF009222">
    <property type="entry name" value="PRK12570.1"/>
    <property type="match status" value="1"/>
</dbReference>
<evidence type="ECO:0000256" key="4">
    <source>
        <dbReference type="SAM" id="MobiDB-lite"/>
    </source>
</evidence>
<comment type="function">
    <text evidence="3">Specifically catalyzes the cleavage of the D-lactyl ether substituent of MurNAc 6-phosphate, producing GlcNAc 6-phosphate and D-lactate. Together with AnmK, is also required for the utilization of anhydro-N-acetylmuramic acid (anhMurNAc) either imported from the medium or derived from its own cell wall murein, and thus plays a role in cell wall recycling.</text>
</comment>
<evidence type="ECO:0000313" key="7">
    <source>
        <dbReference type="Proteomes" id="UP000599109"/>
    </source>
</evidence>
<dbReference type="InterPro" id="IPR001347">
    <property type="entry name" value="SIS_dom"/>
</dbReference>
<comment type="catalytic activity">
    <reaction evidence="3">
        <text>N-acetyl-D-muramate 6-phosphate + H2O = N-acetyl-D-glucosamine 6-phosphate + (R)-lactate</text>
        <dbReference type="Rhea" id="RHEA:26410"/>
        <dbReference type="ChEBI" id="CHEBI:15377"/>
        <dbReference type="ChEBI" id="CHEBI:16004"/>
        <dbReference type="ChEBI" id="CHEBI:57513"/>
        <dbReference type="ChEBI" id="CHEBI:58722"/>
        <dbReference type="EC" id="4.2.1.126"/>
    </reaction>
</comment>
<comment type="miscellaneous">
    <text evidence="3">A lyase-type mechanism (elimination/hydration) is suggested for the cleavage of the lactyl ether bond of MurNAc 6-phosphate, with the formation of an alpha,beta-unsaturated aldehyde intermediate with (E)-stereochemistry, followed by the syn addition of water to give product.</text>
</comment>
<dbReference type="EC" id="4.2.1.126" evidence="3"/>
<reference evidence="6 7" key="1">
    <citation type="journal article" date="2017" name="Int. J. Syst. Evol. Microbiol.">
        <title>Ramlibacter monticola sp. nov., isolated from forest soil.</title>
        <authorList>
            <person name="Chaudhary D.K."/>
            <person name="Kim J."/>
        </authorList>
    </citation>
    <scope>NUCLEOTIDE SEQUENCE [LARGE SCALE GENOMIC DNA]</scope>
    <source>
        <strain evidence="6 7">KACC 19175</strain>
    </source>
</reference>
<dbReference type="InterPro" id="IPR005486">
    <property type="entry name" value="Glucokinase_regulatory_CS"/>
</dbReference>
<comment type="pathway">
    <text evidence="3">Amino-sugar metabolism; N-acetylmuramate degradation.</text>
</comment>
<evidence type="ECO:0000313" key="6">
    <source>
        <dbReference type="EMBL" id="MBL0393811.1"/>
    </source>
</evidence>
<dbReference type="GO" id="GO:0016835">
    <property type="term" value="F:carbon-oxygen lyase activity"/>
    <property type="evidence" value="ECO:0007669"/>
    <property type="project" value="UniProtKB-UniRule"/>
</dbReference>
<dbReference type="NCBIfam" id="TIGR00274">
    <property type="entry name" value="N-acetylmuramic acid 6-phosphate etherase"/>
    <property type="match status" value="1"/>
</dbReference>
<dbReference type="GO" id="GO:0016803">
    <property type="term" value="F:ether hydrolase activity"/>
    <property type="evidence" value="ECO:0007669"/>
    <property type="project" value="TreeGrafter"/>
</dbReference>
<evidence type="ECO:0000256" key="2">
    <source>
        <dbReference type="ARBA" id="ARBA00023277"/>
    </source>
</evidence>
<organism evidence="6 7">
    <name type="scientific">Ramlibacter monticola</name>
    <dbReference type="NCBI Taxonomy" id="1926872"/>
    <lineage>
        <taxon>Bacteria</taxon>
        <taxon>Pseudomonadati</taxon>
        <taxon>Pseudomonadota</taxon>
        <taxon>Betaproteobacteria</taxon>
        <taxon>Burkholderiales</taxon>
        <taxon>Comamonadaceae</taxon>
        <taxon>Ramlibacter</taxon>
    </lineage>
</organism>
<dbReference type="SUPFAM" id="SSF53697">
    <property type="entry name" value="SIS domain"/>
    <property type="match status" value="1"/>
</dbReference>
<gene>
    <name evidence="3 6" type="primary">murQ</name>
    <name evidence="6" type="ORF">JJ685_21925</name>
</gene>
<dbReference type="Pfam" id="PF22645">
    <property type="entry name" value="GKRP_SIS_N"/>
    <property type="match status" value="1"/>
</dbReference>
<dbReference type="Gene3D" id="3.40.50.10490">
    <property type="entry name" value="Glucose-6-phosphate isomerase like protein, domain 1"/>
    <property type="match status" value="1"/>
</dbReference>
<dbReference type="InterPro" id="IPR005488">
    <property type="entry name" value="Etherase_MurQ"/>
</dbReference>
<sequence>MPDLKLEPAPTAMDAARKPNPPAQPPLDARLTEQRNPRSLRVDQMSSLEIVDLVNGEDRLVAAAVSDEREHIARAIDLVVESFRQGGRLIYVGAGTSGRLGVLDASEMPPTYRIEPELVQGVMAGGYEALLRAQEGAEDIPEDGAQAMDDREVDGRDFVLGIAASGTTPFVHGALQRARERGARTGFLLCTYPTEELLQAHDVVIAPLVGPEVITGSTRMKAGTATKMVLNMISTAAMVKTGKVYGNLMVDLQVTCQKLQDRGERILMETLGVSRDEAAQLLDASGGHVKTAIVMSRLSLDAEAARKRLEKAGGSIAALFGR</sequence>
<dbReference type="EMBL" id="JAEQNE010000006">
    <property type="protein sequence ID" value="MBL0393811.1"/>
    <property type="molecule type" value="Genomic_DNA"/>
</dbReference>
<dbReference type="CDD" id="cd05007">
    <property type="entry name" value="SIS_Etherase"/>
    <property type="match status" value="1"/>
</dbReference>
<proteinExistence type="inferred from homology"/>
<dbReference type="PANTHER" id="PTHR10088">
    <property type="entry name" value="GLUCOKINASE REGULATORY PROTEIN"/>
    <property type="match status" value="1"/>
</dbReference>
<evidence type="ECO:0000256" key="1">
    <source>
        <dbReference type="ARBA" id="ARBA00023239"/>
    </source>
</evidence>
<dbReference type="Proteomes" id="UP000599109">
    <property type="component" value="Unassembled WGS sequence"/>
</dbReference>
<dbReference type="GO" id="GO:0097367">
    <property type="term" value="F:carbohydrate derivative binding"/>
    <property type="evidence" value="ECO:0007669"/>
    <property type="project" value="InterPro"/>
</dbReference>
<comment type="subunit">
    <text evidence="3">Homodimer.</text>
</comment>
<comment type="similarity">
    <text evidence="3">Belongs to the GCKR-like family. MurNAc-6-P etherase subfamily.</text>
</comment>
<evidence type="ECO:0000256" key="3">
    <source>
        <dbReference type="HAMAP-Rule" id="MF_00068"/>
    </source>
</evidence>
<keyword evidence="7" id="KW-1185">Reference proteome</keyword>
<keyword evidence="1 3" id="KW-0456">Lyase</keyword>
<name>A0A937CUZ1_9BURK</name>
<dbReference type="AlphaFoldDB" id="A0A937CUZ1"/>
<feature type="region of interest" description="Disordered" evidence="4">
    <location>
        <begin position="1"/>
        <end position="36"/>
    </location>
</feature>
<dbReference type="HAMAP" id="MF_00068">
    <property type="entry name" value="MurQ"/>
    <property type="match status" value="1"/>
</dbReference>
<dbReference type="FunFam" id="3.40.50.10490:FF:000014">
    <property type="entry name" value="N-acetylmuramic acid 6-phosphate etherase"/>
    <property type="match status" value="1"/>
</dbReference>
<comment type="caution">
    <text evidence="6">The sequence shown here is derived from an EMBL/GenBank/DDBJ whole genome shotgun (WGS) entry which is preliminary data.</text>
</comment>
<dbReference type="InterPro" id="IPR040190">
    <property type="entry name" value="MURQ/GCKR"/>
</dbReference>
<dbReference type="RefSeq" id="WP_201676468.1">
    <property type="nucleotide sequence ID" value="NZ_JAEQNE010000006.1"/>
</dbReference>
<dbReference type="GO" id="GO:0097175">
    <property type="term" value="P:1,6-anhydro-N-acetyl-beta-muramic acid catabolic process"/>
    <property type="evidence" value="ECO:0007669"/>
    <property type="project" value="UniProtKB-UniRule"/>
</dbReference>
<dbReference type="GO" id="GO:0009254">
    <property type="term" value="P:peptidoglycan turnover"/>
    <property type="evidence" value="ECO:0007669"/>
    <property type="project" value="UniProtKB-UniRule"/>
</dbReference>
<evidence type="ECO:0000259" key="5">
    <source>
        <dbReference type="PROSITE" id="PS51464"/>
    </source>
</evidence>
<dbReference type="NCBIfam" id="NF003915">
    <property type="entry name" value="PRK05441.1"/>
    <property type="match status" value="1"/>
</dbReference>
<feature type="active site" evidence="3">
    <location>
        <position position="138"/>
    </location>
</feature>
<dbReference type="Gene3D" id="1.10.8.1080">
    <property type="match status" value="1"/>
</dbReference>
<comment type="pathway">
    <text evidence="3">Amino-sugar metabolism; 1,6-anhydro-N-acetylmuramate degradation.</text>
</comment>
<accession>A0A937CUZ1</accession>
<dbReference type="GO" id="GO:0046348">
    <property type="term" value="P:amino sugar catabolic process"/>
    <property type="evidence" value="ECO:0007669"/>
    <property type="project" value="InterPro"/>
</dbReference>
<feature type="domain" description="SIS" evidence="5">
    <location>
        <begin position="79"/>
        <end position="243"/>
    </location>
</feature>
<dbReference type="PANTHER" id="PTHR10088:SF4">
    <property type="entry name" value="GLUCOKINASE REGULATORY PROTEIN"/>
    <property type="match status" value="1"/>
</dbReference>
<dbReference type="PROSITE" id="PS51464">
    <property type="entry name" value="SIS"/>
    <property type="match status" value="1"/>
</dbReference>
<dbReference type="InterPro" id="IPR046348">
    <property type="entry name" value="SIS_dom_sf"/>
</dbReference>
<keyword evidence="2 3" id="KW-0119">Carbohydrate metabolism</keyword>
<feature type="active site" description="Proton donor" evidence="3">
    <location>
        <position position="107"/>
    </location>
</feature>
<dbReference type="PROSITE" id="PS01272">
    <property type="entry name" value="GCKR"/>
    <property type="match status" value="1"/>
</dbReference>
<comment type="pathway">
    <text evidence="3">Cell wall biogenesis; peptidoglycan recycling.</text>
</comment>